<feature type="compositionally biased region" description="Polar residues" evidence="1">
    <location>
        <begin position="69"/>
        <end position="79"/>
    </location>
</feature>
<evidence type="ECO:0000313" key="3">
    <source>
        <dbReference type="EMBL" id="OWK36453.1"/>
    </source>
</evidence>
<organism evidence="3 4">
    <name type="scientific">Fimbriiglobus ruber</name>
    <dbReference type="NCBI Taxonomy" id="1908690"/>
    <lineage>
        <taxon>Bacteria</taxon>
        <taxon>Pseudomonadati</taxon>
        <taxon>Planctomycetota</taxon>
        <taxon>Planctomycetia</taxon>
        <taxon>Gemmatales</taxon>
        <taxon>Gemmataceae</taxon>
        <taxon>Fimbriiglobus</taxon>
    </lineage>
</organism>
<keyword evidence="4" id="KW-1185">Reference proteome</keyword>
<keyword evidence="2" id="KW-1133">Transmembrane helix</keyword>
<keyword evidence="2" id="KW-0812">Transmembrane</keyword>
<keyword evidence="2" id="KW-0472">Membrane</keyword>
<dbReference type="Proteomes" id="UP000214646">
    <property type="component" value="Unassembled WGS sequence"/>
</dbReference>
<feature type="transmembrane region" description="Helical" evidence="2">
    <location>
        <begin position="200"/>
        <end position="216"/>
    </location>
</feature>
<evidence type="ECO:0000256" key="1">
    <source>
        <dbReference type="SAM" id="MobiDB-lite"/>
    </source>
</evidence>
<gene>
    <name evidence="3" type="ORF">FRUB_09016</name>
</gene>
<feature type="transmembrane region" description="Helical" evidence="2">
    <location>
        <begin position="40"/>
        <end position="57"/>
    </location>
</feature>
<evidence type="ECO:0000256" key="2">
    <source>
        <dbReference type="SAM" id="Phobius"/>
    </source>
</evidence>
<feature type="transmembrane region" description="Helical" evidence="2">
    <location>
        <begin position="16"/>
        <end position="33"/>
    </location>
</feature>
<dbReference type="EMBL" id="NIDE01000017">
    <property type="protein sequence ID" value="OWK36453.1"/>
    <property type="molecule type" value="Genomic_DNA"/>
</dbReference>
<dbReference type="OrthoDB" id="256769at2"/>
<feature type="transmembrane region" description="Helical" evidence="2">
    <location>
        <begin position="267"/>
        <end position="290"/>
    </location>
</feature>
<protein>
    <recommendedName>
        <fullName evidence="5">DUF2029 domain-containing protein</fullName>
    </recommendedName>
</protein>
<sequence>MPQSIFFDFNLPNSATWFYFALFLAIALFFQFTRFFSLRNWDLLGLFLFVPGFLLIQESHQLSTTQPAVGQGSVATNTGDAPKPEVGDGRAERERLIGYGWLLGASLFWFVRCLIDLATIRRPLITPNLTTPALFLFGAALFVCLSAVAFSRPSNPWDDTVGKRPAVLASVQAGAAHMVAQTQPAGPAAWSDAMFWVERTFAMVCHAAVVTALVLIGAKQFNDTPTGVAAGIIYLLIPYTAFHVGQVHHVWPAALVVWSVYTFRRPLLAGSLMGVAIGTTFFPVLLLPVWLQFYRGRGTGRFLLGLSVTSVVGLAATLLLVKTTGQFPDGVWRTLNLSDWQPWKVPTAESIWTGANWAYRLPVFIVYAGFVITSFLWPPVRNLGQLVAVSAAVQIGVQFWFADRGGLYVLWYAPLLVLVVLRPNLADLQPPLPRPWPRFVVRVGRWLLNRIPTGGITRRVPVMAIR</sequence>
<feature type="transmembrane region" description="Helical" evidence="2">
    <location>
        <begin position="357"/>
        <end position="376"/>
    </location>
</feature>
<feature type="transmembrane region" description="Helical" evidence="2">
    <location>
        <begin position="129"/>
        <end position="150"/>
    </location>
</feature>
<evidence type="ECO:0008006" key="5">
    <source>
        <dbReference type="Google" id="ProtNLM"/>
    </source>
</evidence>
<feature type="transmembrane region" description="Helical" evidence="2">
    <location>
        <begin position="383"/>
        <end position="401"/>
    </location>
</feature>
<evidence type="ECO:0000313" key="4">
    <source>
        <dbReference type="Proteomes" id="UP000214646"/>
    </source>
</evidence>
<feature type="transmembrane region" description="Helical" evidence="2">
    <location>
        <begin position="228"/>
        <end position="247"/>
    </location>
</feature>
<feature type="transmembrane region" description="Helical" evidence="2">
    <location>
        <begin position="407"/>
        <end position="425"/>
    </location>
</feature>
<feature type="transmembrane region" description="Helical" evidence="2">
    <location>
        <begin position="302"/>
        <end position="321"/>
    </location>
</feature>
<dbReference type="RefSeq" id="WP_143393856.1">
    <property type="nucleotide sequence ID" value="NZ_NIDE01000017.1"/>
</dbReference>
<feature type="transmembrane region" description="Helical" evidence="2">
    <location>
        <begin position="96"/>
        <end position="117"/>
    </location>
</feature>
<name>A0A225D647_9BACT</name>
<comment type="caution">
    <text evidence="3">The sequence shown here is derived from an EMBL/GenBank/DDBJ whole genome shotgun (WGS) entry which is preliminary data.</text>
</comment>
<dbReference type="AlphaFoldDB" id="A0A225D647"/>
<reference evidence="4" key="1">
    <citation type="submission" date="2017-06" db="EMBL/GenBank/DDBJ databases">
        <title>Genome analysis of Fimbriiglobus ruber SP5, the first member of the order Planctomycetales with confirmed chitinolytic capability.</title>
        <authorList>
            <person name="Ravin N.V."/>
            <person name="Rakitin A.L."/>
            <person name="Ivanova A.A."/>
            <person name="Beletsky A.V."/>
            <person name="Kulichevskaya I.S."/>
            <person name="Mardanov A.V."/>
            <person name="Dedysh S.N."/>
        </authorList>
    </citation>
    <scope>NUCLEOTIDE SEQUENCE [LARGE SCALE GENOMIC DNA]</scope>
    <source>
        <strain evidence="4">SP5</strain>
    </source>
</reference>
<proteinExistence type="predicted"/>
<accession>A0A225D647</accession>
<feature type="region of interest" description="Disordered" evidence="1">
    <location>
        <begin position="69"/>
        <end position="89"/>
    </location>
</feature>